<dbReference type="Gene3D" id="3.50.80.10">
    <property type="entry name" value="D-tyrosyl-tRNA(Tyr) deacylase"/>
    <property type="match status" value="1"/>
</dbReference>
<name>A0A1B6IRB3_9HEMI</name>
<proteinExistence type="inferred from homology"/>
<dbReference type="Pfam" id="PF02580">
    <property type="entry name" value="Tyr_Deacylase"/>
    <property type="match status" value="1"/>
</dbReference>
<sequence>ASILINQKLVTAIGPGLCILLGISRDDTIRDVEYMAQKIVHLRLYKGKPTRSVMDLDYEILCQSQISLYNKLKGNKVSFRNAMDPKHSNDLYKQMLQRLREIYKPSKIKEGKFGGHKEMTLVNNGPFTVILESPKTSEQGSSDLLKTLFF</sequence>
<dbReference type="FunFam" id="3.50.80.10:FF:000001">
    <property type="entry name" value="D-aminoacyl-tRNA deacylase"/>
    <property type="match status" value="1"/>
</dbReference>
<dbReference type="SUPFAM" id="SSF69500">
    <property type="entry name" value="DTD-like"/>
    <property type="match status" value="1"/>
</dbReference>
<protein>
    <recommendedName>
        <fullName evidence="2">D-aminoacyl-tRNA deacylase</fullName>
        <ecNumber evidence="2">3.1.1.96</ecNumber>
    </recommendedName>
</protein>
<evidence type="ECO:0000256" key="2">
    <source>
        <dbReference type="ARBA" id="ARBA00013056"/>
    </source>
</evidence>
<evidence type="ECO:0000256" key="3">
    <source>
        <dbReference type="ARBA" id="ARBA00047676"/>
    </source>
</evidence>
<dbReference type="AlphaFoldDB" id="A0A1B6IRB3"/>
<comment type="catalytic activity">
    <reaction evidence="3">
        <text>glycyl-tRNA(Ala) + H2O = tRNA(Ala) + glycine + H(+)</text>
        <dbReference type="Rhea" id="RHEA:53744"/>
        <dbReference type="Rhea" id="RHEA-COMP:9657"/>
        <dbReference type="Rhea" id="RHEA-COMP:13640"/>
        <dbReference type="ChEBI" id="CHEBI:15377"/>
        <dbReference type="ChEBI" id="CHEBI:15378"/>
        <dbReference type="ChEBI" id="CHEBI:57305"/>
        <dbReference type="ChEBI" id="CHEBI:78442"/>
        <dbReference type="ChEBI" id="CHEBI:78522"/>
        <dbReference type="EC" id="3.1.1.96"/>
    </reaction>
</comment>
<dbReference type="InterPro" id="IPR003732">
    <property type="entry name" value="Daa-tRNA_deacyls_DTD"/>
</dbReference>
<comment type="similarity">
    <text evidence="1">Belongs to the DTD family.</text>
</comment>
<dbReference type="EMBL" id="GECU01018234">
    <property type="protein sequence ID" value="JAS89472.1"/>
    <property type="molecule type" value="Transcribed_RNA"/>
</dbReference>
<dbReference type="PANTHER" id="PTHR10472:SF5">
    <property type="entry name" value="D-AMINOACYL-TRNA DEACYLASE 1"/>
    <property type="match status" value="1"/>
</dbReference>
<reference evidence="5" key="1">
    <citation type="submission" date="2015-11" db="EMBL/GenBank/DDBJ databases">
        <title>De novo transcriptome assembly of four potential Pierce s Disease insect vectors from Arizona vineyards.</title>
        <authorList>
            <person name="Tassone E.E."/>
        </authorList>
    </citation>
    <scope>NUCLEOTIDE SEQUENCE</scope>
</reference>
<gene>
    <name evidence="5" type="ORF">g.5064</name>
</gene>
<accession>A0A1B6IRB3</accession>
<evidence type="ECO:0000256" key="1">
    <source>
        <dbReference type="ARBA" id="ARBA00009673"/>
    </source>
</evidence>
<organism evidence="5">
    <name type="scientific">Homalodisca liturata</name>
    <dbReference type="NCBI Taxonomy" id="320908"/>
    <lineage>
        <taxon>Eukaryota</taxon>
        <taxon>Metazoa</taxon>
        <taxon>Ecdysozoa</taxon>
        <taxon>Arthropoda</taxon>
        <taxon>Hexapoda</taxon>
        <taxon>Insecta</taxon>
        <taxon>Pterygota</taxon>
        <taxon>Neoptera</taxon>
        <taxon>Paraneoptera</taxon>
        <taxon>Hemiptera</taxon>
        <taxon>Auchenorrhyncha</taxon>
        <taxon>Membracoidea</taxon>
        <taxon>Cicadellidae</taxon>
        <taxon>Cicadellinae</taxon>
        <taxon>Proconiini</taxon>
        <taxon>Homalodisca</taxon>
    </lineage>
</organism>
<dbReference type="GO" id="GO:0051500">
    <property type="term" value="F:D-tyrosyl-tRNA(Tyr) deacylase activity"/>
    <property type="evidence" value="ECO:0007669"/>
    <property type="project" value="TreeGrafter"/>
</dbReference>
<feature type="non-terminal residue" evidence="5">
    <location>
        <position position="150"/>
    </location>
</feature>
<evidence type="ECO:0000256" key="4">
    <source>
        <dbReference type="ARBA" id="ARBA00048018"/>
    </source>
</evidence>
<dbReference type="EC" id="3.1.1.96" evidence="2"/>
<dbReference type="InterPro" id="IPR023509">
    <property type="entry name" value="DTD-like_sf"/>
</dbReference>
<evidence type="ECO:0000313" key="5">
    <source>
        <dbReference type="EMBL" id="JAS89472.1"/>
    </source>
</evidence>
<feature type="non-terminal residue" evidence="5">
    <location>
        <position position="1"/>
    </location>
</feature>
<comment type="catalytic activity">
    <reaction evidence="4">
        <text>a D-aminoacyl-tRNA + H2O = a tRNA + a D-alpha-amino acid + H(+)</text>
        <dbReference type="Rhea" id="RHEA:13953"/>
        <dbReference type="Rhea" id="RHEA-COMP:10123"/>
        <dbReference type="Rhea" id="RHEA-COMP:10124"/>
        <dbReference type="ChEBI" id="CHEBI:15377"/>
        <dbReference type="ChEBI" id="CHEBI:15378"/>
        <dbReference type="ChEBI" id="CHEBI:59871"/>
        <dbReference type="ChEBI" id="CHEBI:78442"/>
        <dbReference type="ChEBI" id="CHEBI:79333"/>
        <dbReference type="EC" id="3.1.1.96"/>
    </reaction>
</comment>
<dbReference type="PANTHER" id="PTHR10472">
    <property type="entry name" value="D-TYROSYL-TRNA TYR DEACYLASE"/>
    <property type="match status" value="1"/>
</dbReference>
<dbReference type="GO" id="GO:0005737">
    <property type="term" value="C:cytoplasm"/>
    <property type="evidence" value="ECO:0007669"/>
    <property type="project" value="InterPro"/>
</dbReference>